<dbReference type="Proteomes" id="UP000034805">
    <property type="component" value="Unassembled WGS sequence"/>
</dbReference>
<protein>
    <submittedName>
        <fullName evidence="2">Uncharacterized protein</fullName>
    </submittedName>
</protein>
<keyword evidence="1" id="KW-1133">Transmembrane helix</keyword>
<feature type="transmembrane region" description="Helical" evidence="1">
    <location>
        <begin position="6"/>
        <end position="28"/>
    </location>
</feature>
<name>A0A0P7V744_SCLFO</name>
<reference evidence="2 3" key="1">
    <citation type="submission" date="2015-08" db="EMBL/GenBank/DDBJ databases">
        <title>The genome of the Asian arowana (Scleropages formosus).</title>
        <authorList>
            <person name="Tan M.H."/>
            <person name="Gan H.M."/>
            <person name="Croft L.J."/>
            <person name="Austin C.M."/>
        </authorList>
    </citation>
    <scope>NUCLEOTIDE SEQUENCE [LARGE SCALE GENOMIC DNA]</scope>
    <source>
        <strain evidence="2">Aro1</strain>
    </source>
</reference>
<keyword evidence="1" id="KW-0472">Membrane</keyword>
<sequence>MLSSMSAWLAIMLLIVLSLLPDVLLVALRRPRGRNTRQSAFLFLPPCRAAGPATPSFLWDVHYLHAVPDRQWSQLLLE</sequence>
<accession>A0A0P7V744</accession>
<dbReference type="AlphaFoldDB" id="A0A0P7V744"/>
<comment type="caution">
    <text evidence="2">The sequence shown here is derived from an EMBL/GenBank/DDBJ whole genome shotgun (WGS) entry which is preliminary data.</text>
</comment>
<dbReference type="EMBL" id="JARO02000603">
    <property type="protein sequence ID" value="KPP77979.1"/>
    <property type="molecule type" value="Genomic_DNA"/>
</dbReference>
<proteinExistence type="predicted"/>
<organism evidence="2 3">
    <name type="scientific">Scleropages formosus</name>
    <name type="common">Asian bonytongue</name>
    <name type="synonym">Osteoglossum formosum</name>
    <dbReference type="NCBI Taxonomy" id="113540"/>
    <lineage>
        <taxon>Eukaryota</taxon>
        <taxon>Metazoa</taxon>
        <taxon>Chordata</taxon>
        <taxon>Craniata</taxon>
        <taxon>Vertebrata</taxon>
        <taxon>Euteleostomi</taxon>
        <taxon>Actinopterygii</taxon>
        <taxon>Neopterygii</taxon>
        <taxon>Teleostei</taxon>
        <taxon>Osteoglossocephala</taxon>
        <taxon>Osteoglossomorpha</taxon>
        <taxon>Osteoglossiformes</taxon>
        <taxon>Osteoglossidae</taxon>
        <taxon>Scleropages</taxon>
    </lineage>
</organism>
<evidence type="ECO:0000256" key="1">
    <source>
        <dbReference type="SAM" id="Phobius"/>
    </source>
</evidence>
<evidence type="ECO:0000313" key="2">
    <source>
        <dbReference type="EMBL" id="KPP77979.1"/>
    </source>
</evidence>
<gene>
    <name evidence="2" type="ORF">Z043_102554</name>
</gene>
<evidence type="ECO:0000313" key="3">
    <source>
        <dbReference type="Proteomes" id="UP000034805"/>
    </source>
</evidence>
<keyword evidence="1" id="KW-0812">Transmembrane</keyword>